<keyword evidence="2" id="KW-0902">Two-component regulatory system</keyword>
<feature type="modified residue" description="4-aspartylphosphate" evidence="3">
    <location>
        <position position="58"/>
    </location>
</feature>
<feature type="domain" description="Response regulatory" evidence="4">
    <location>
        <begin position="9"/>
        <end position="123"/>
    </location>
</feature>
<dbReference type="GO" id="GO:0043565">
    <property type="term" value="F:sequence-specific DNA binding"/>
    <property type="evidence" value="ECO:0007669"/>
    <property type="project" value="InterPro"/>
</dbReference>
<name>A0A0T5NPW6_9RHOB</name>
<dbReference type="Gene3D" id="3.40.50.2300">
    <property type="match status" value="1"/>
</dbReference>
<dbReference type="Gene3D" id="1.10.10.60">
    <property type="entry name" value="Homeodomain-like"/>
    <property type="match status" value="1"/>
</dbReference>
<evidence type="ECO:0000313" key="5">
    <source>
        <dbReference type="EMBL" id="KRS10881.1"/>
    </source>
</evidence>
<dbReference type="SUPFAM" id="SSF52172">
    <property type="entry name" value="CheY-like"/>
    <property type="match status" value="1"/>
</dbReference>
<comment type="caution">
    <text evidence="5">The sequence shown here is derived from an EMBL/GenBank/DDBJ whole genome shotgun (WGS) entry which is preliminary data.</text>
</comment>
<dbReference type="Pfam" id="PF02954">
    <property type="entry name" value="HTH_8"/>
    <property type="match status" value="1"/>
</dbReference>
<dbReference type="OrthoDB" id="9802426at2"/>
<evidence type="ECO:0000256" key="1">
    <source>
        <dbReference type="ARBA" id="ARBA00022553"/>
    </source>
</evidence>
<dbReference type="Proteomes" id="UP000051295">
    <property type="component" value="Unassembled WGS sequence"/>
</dbReference>
<dbReference type="STRING" id="1641875.XM53_19280"/>
<dbReference type="InterPro" id="IPR002197">
    <property type="entry name" value="HTH_Fis"/>
</dbReference>
<evidence type="ECO:0000256" key="2">
    <source>
        <dbReference type="ARBA" id="ARBA00023012"/>
    </source>
</evidence>
<dbReference type="SMART" id="SM00448">
    <property type="entry name" value="REC"/>
    <property type="match status" value="1"/>
</dbReference>
<dbReference type="GO" id="GO:0000160">
    <property type="term" value="P:phosphorelay signal transduction system"/>
    <property type="evidence" value="ECO:0007669"/>
    <property type="project" value="UniProtKB-KW"/>
</dbReference>
<keyword evidence="6" id="KW-1185">Reference proteome</keyword>
<reference evidence="5 6" key="1">
    <citation type="submission" date="2015-04" db="EMBL/GenBank/DDBJ databases">
        <title>The draft genome sequence of Roseovarius sp.R12b.</title>
        <authorList>
            <person name="Li G."/>
            <person name="Lai Q."/>
            <person name="Shao Z."/>
            <person name="Yan P."/>
        </authorList>
    </citation>
    <scope>NUCLEOTIDE SEQUENCE [LARGE SCALE GENOMIC DNA]</scope>
    <source>
        <strain evidence="5 6">R12B</strain>
    </source>
</reference>
<dbReference type="RefSeq" id="WP_057796331.1">
    <property type="nucleotide sequence ID" value="NZ_LAXJ01000026.1"/>
</dbReference>
<gene>
    <name evidence="5" type="ORF">XM53_19280</name>
</gene>
<dbReference type="Pfam" id="PF00072">
    <property type="entry name" value="Response_reg"/>
    <property type="match status" value="1"/>
</dbReference>
<evidence type="ECO:0000259" key="4">
    <source>
        <dbReference type="PROSITE" id="PS50110"/>
    </source>
</evidence>
<dbReference type="AlphaFoldDB" id="A0A0T5NPW6"/>
<keyword evidence="1 3" id="KW-0597">Phosphoprotein</keyword>
<accession>A0A0T5NPW6</accession>
<dbReference type="InterPro" id="IPR050595">
    <property type="entry name" value="Bact_response_regulator"/>
</dbReference>
<dbReference type="EMBL" id="LAXJ01000026">
    <property type="protein sequence ID" value="KRS10881.1"/>
    <property type="molecule type" value="Genomic_DNA"/>
</dbReference>
<proteinExistence type="predicted"/>
<dbReference type="InterPro" id="IPR001789">
    <property type="entry name" value="Sig_transdc_resp-reg_receiver"/>
</dbReference>
<evidence type="ECO:0000256" key="3">
    <source>
        <dbReference type="PROSITE-ProRule" id="PRU00169"/>
    </source>
</evidence>
<protein>
    <submittedName>
        <fullName evidence="5">Chemotaxis protein CheY</fullName>
    </submittedName>
</protein>
<dbReference type="PROSITE" id="PS50110">
    <property type="entry name" value="RESPONSE_REGULATORY"/>
    <property type="match status" value="1"/>
</dbReference>
<dbReference type="InterPro" id="IPR011006">
    <property type="entry name" value="CheY-like_superfamily"/>
</dbReference>
<organism evidence="5 6">
    <name type="scientific">Roseovarius atlanticus</name>
    <dbReference type="NCBI Taxonomy" id="1641875"/>
    <lineage>
        <taxon>Bacteria</taxon>
        <taxon>Pseudomonadati</taxon>
        <taxon>Pseudomonadota</taxon>
        <taxon>Alphaproteobacteria</taxon>
        <taxon>Rhodobacterales</taxon>
        <taxon>Roseobacteraceae</taxon>
        <taxon>Roseovarius</taxon>
    </lineage>
</organism>
<dbReference type="PANTHER" id="PTHR44591:SF14">
    <property type="entry name" value="PROTEIN PILG"/>
    <property type="match status" value="1"/>
</dbReference>
<dbReference type="PANTHER" id="PTHR44591">
    <property type="entry name" value="STRESS RESPONSE REGULATOR PROTEIN 1"/>
    <property type="match status" value="1"/>
</dbReference>
<evidence type="ECO:0000313" key="6">
    <source>
        <dbReference type="Proteomes" id="UP000051295"/>
    </source>
</evidence>
<sequence length="184" mass="19918">MRKLPKDTTLLIVENDDVFREQLSKVMASRGFDPIPAGTVAEAAAAIEARPPAFAIIDLHLGEGSGLEVIDMLKKQRKSARALVLTGYGNTPTAVAAVKLGAVDYLAKPADGDEIVDALLAAEGVQPPAPENPISPEEAKRVHIERFLERTDGNITKTAQLLNMHRRTLQRILKREPELGKDPG</sequence>
<dbReference type="PATRIC" id="fig|1641875.4.peg.2389"/>